<dbReference type="AlphaFoldDB" id="A0A4S4BRU9"/>
<dbReference type="RefSeq" id="WP_136356577.1">
    <property type="nucleotide sequence ID" value="NZ_CP046266.1"/>
</dbReference>
<gene>
    <name evidence="1" type="ORF">E6W99_18555</name>
</gene>
<dbReference type="EMBL" id="SSNT01000014">
    <property type="protein sequence ID" value="THF77699.1"/>
    <property type="molecule type" value="Genomic_DNA"/>
</dbReference>
<proteinExistence type="predicted"/>
<protein>
    <submittedName>
        <fullName evidence="1">Uncharacterized protein</fullName>
    </submittedName>
</protein>
<dbReference type="Proteomes" id="UP000310334">
    <property type="component" value="Unassembled WGS sequence"/>
</dbReference>
<accession>A0A4S4BRU9</accession>
<sequence length="240" mass="26227">MRKYLKSFLTVLSLSIVFLVVFAESSSVAKPEGTTKTVKIDKKKAIYDESLGKYVTPLKEVDGQLVPASTEEYETQNSKGGEVETEGLYTDDSDGGFTTMDYYEYWKYYPATISKVTGSTRKVTADIGCTTTSCSISKAVSVTISASYSVSASSERSAIKANAGFTWTSSASDTSTYSFTLSKGDTGYIGFKPYLKKTSGTLKSIQTGMDICIVNQLTLIFQEKLLRVKLMVITTSYIID</sequence>
<name>A0A4S4BRU9_9BACI</name>
<organism evidence="1 2">
    <name type="scientific">Metabacillus sediminilitoris</name>
    <dbReference type="NCBI Taxonomy" id="2567941"/>
    <lineage>
        <taxon>Bacteria</taxon>
        <taxon>Bacillati</taxon>
        <taxon>Bacillota</taxon>
        <taxon>Bacilli</taxon>
        <taxon>Bacillales</taxon>
        <taxon>Bacillaceae</taxon>
        <taxon>Metabacillus</taxon>
    </lineage>
</organism>
<reference evidence="1 2" key="1">
    <citation type="submission" date="2019-04" db="EMBL/GenBank/DDBJ databases">
        <title>Bacillus sediminilitoris sp. nov., isolated from a tidal flat sediment on the East China Sea.</title>
        <authorList>
            <person name="Wei Y."/>
            <person name="Mao H."/>
            <person name="Fang J."/>
        </authorList>
    </citation>
    <scope>NUCLEOTIDE SEQUENCE [LARGE SCALE GENOMIC DNA]</scope>
    <source>
        <strain evidence="1 2">DSL-17</strain>
    </source>
</reference>
<dbReference type="OrthoDB" id="2086088at2"/>
<evidence type="ECO:0000313" key="2">
    <source>
        <dbReference type="Proteomes" id="UP000310334"/>
    </source>
</evidence>
<evidence type="ECO:0000313" key="1">
    <source>
        <dbReference type="EMBL" id="THF77699.1"/>
    </source>
</evidence>
<dbReference type="Pfam" id="PF19535">
    <property type="entry name" value="DUF6060"/>
    <property type="match status" value="1"/>
</dbReference>
<keyword evidence="2" id="KW-1185">Reference proteome</keyword>
<dbReference type="InterPro" id="IPR045702">
    <property type="entry name" value="DUF6060"/>
</dbReference>
<comment type="caution">
    <text evidence="1">The sequence shown here is derived from an EMBL/GenBank/DDBJ whole genome shotgun (WGS) entry which is preliminary data.</text>
</comment>